<dbReference type="NCBIfam" id="TIGR00360">
    <property type="entry name" value="ComEC_N-term"/>
    <property type="match status" value="1"/>
</dbReference>
<evidence type="ECO:0000259" key="7">
    <source>
        <dbReference type="Pfam" id="PF03772"/>
    </source>
</evidence>
<dbReference type="Pfam" id="PF03772">
    <property type="entry name" value="Competence"/>
    <property type="match status" value="1"/>
</dbReference>
<keyword evidence="5 6" id="KW-0472">Membrane</keyword>
<reference evidence="9 10" key="1">
    <citation type="journal article" date="2016" name="Nat. Commun.">
        <title>Thousands of microbial genomes shed light on interconnected biogeochemical processes in an aquifer system.</title>
        <authorList>
            <person name="Anantharaman K."/>
            <person name="Brown C.T."/>
            <person name="Hug L.A."/>
            <person name="Sharon I."/>
            <person name="Castelle C.J."/>
            <person name="Probst A.J."/>
            <person name="Thomas B.C."/>
            <person name="Singh A."/>
            <person name="Wilkins M.J."/>
            <person name="Karaoz U."/>
            <person name="Brodie E.L."/>
            <person name="Williams K.H."/>
            <person name="Hubbard S.S."/>
            <person name="Banfield J.F."/>
        </authorList>
    </citation>
    <scope>NUCLEOTIDE SEQUENCE [LARGE SCALE GENOMIC DNA]</scope>
</reference>
<evidence type="ECO:0000256" key="5">
    <source>
        <dbReference type="ARBA" id="ARBA00023136"/>
    </source>
</evidence>
<dbReference type="InterPro" id="IPR052159">
    <property type="entry name" value="Competence_DNA_uptake"/>
</dbReference>
<dbReference type="Proteomes" id="UP000177579">
    <property type="component" value="Unassembled WGS sequence"/>
</dbReference>
<protein>
    <recommendedName>
        <fullName evidence="11">ComEC/Rec2-related protein domain-containing protein</fullName>
    </recommendedName>
</protein>
<evidence type="ECO:0000256" key="1">
    <source>
        <dbReference type="ARBA" id="ARBA00004651"/>
    </source>
</evidence>
<evidence type="ECO:0000256" key="3">
    <source>
        <dbReference type="ARBA" id="ARBA00022692"/>
    </source>
</evidence>
<dbReference type="InterPro" id="IPR025405">
    <property type="entry name" value="DUF4131"/>
</dbReference>
<evidence type="ECO:0000313" key="10">
    <source>
        <dbReference type="Proteomes" id="UP000177579"/>
    </source>
</evidence>
<feature type="transmembrane region" description="Helical" evidence="6">
    <location>
        <begin position="204"/>
        <end position="223"/>
    </location>
</feature>
<dbReference type="AlphaFoldDB" id="A0A1F5TRH3"/>
<dbReference type="InterPro" id="IPR004477">
    <property type="entry name" value="ComEC_N"/>
</dbReference>
<proteinExistence type="predicted"/>
<evidence type="ECO:0008006" key="11">
    <source>
        <dbReference type="Google" id="ProtNLM"/>
    </source>
</evidence>
<feature type="transmembrane region" description="Helical" evidence="6">
    <location>
        <begin position="341"/>
        <end position="361"/>
    </location>
</feature>
<evidence type="ECO:0000256" key="6">
    <source>
        <dbReference type="SAM" id="Phobius"/>
    </source>
</evidence>
<comment type="subcellular location">
    <subcellularLocation>
        <location evidence="1">Cell membrane</location>
        <topology evidence="1">Multi-pass membrane protein</topology>
    </subcellularLocation>
</comment>
<gene>
    <name evidence="9" type="ORF">A2531_02405</name>
</gene>
<dbReference type="EMBL" id="MFGO01000008">
    <property type="protein sequence ID" value="OGF41520.1"/>
    <property type="molecule type" value="Genomic_DNA"/>
</dbReference>
<dbReference type="PANTHER" id="PTHR30619:SF1">
    <property type="entry name" value="RECOMBINATION PROTEIN 2"/>
    <property type="match status" value="1"/>
</dbReference>
<keyword evidence="3 6" id="KW-0812">Transmembrane</keyword>
<feature type="transmembrane region" description="Helical" evidence="6">
    <location>
        <begin position="235"/>
        <end position="258"/>
    </location>
</feature>
<dbReference type="GO" id="GO:0005886">
    <property type="term" value="C:plasma membrane"/>
    <property type="evidence" value="ECO:0007669"/>
    <property type="project" value="UniProtKB-SubCell"/>
</dbReference>
<evidence type="ECO:0000256" key="4">
    <source>
        <dbReference type="ARBA" id="ARBA00022989"/>
    </source>
</evidence>
<feature type="transmembrane region" description="Helical" evidence="6">
    <location>
        <begin position="310"/>
        <end position="335"/>
    </location>
</feature>
<organism evidence="9 10">
    <name type="scientific">Candidatus Falkowbacteria bacterium RIFOXYD2_FULL_34_120</name>
    <dbReference type="NCBI Taxonomy" id="1798007"/>
    <lineage>
        <taxon>Bacteria</taxon>
        <taxon>Candidatus Falkowiibacteriota</taxon>
    </lineage>
</organism>
<dbReference type="Pfam" id="PF13567">
    <property type="entry name" value="DUF4131"/>
    <property type="match status" value="1"/>
</dbReference>
<feature type="transmembrane region" description="Helical" evidence="6">
    <location>
        <begin position="366"/>
        <end position="386"/>
    </location>
</feature>
<keyword evidence="2" id="KW-1003">Cell membrane</keyword>
<evidence type="ECO:0000256" key="2">
    <source>
        <dbReference type="ARBA" id="ARBA00022475"/>
    </source>
</evidence>
<comment type="caution">
    <text evidence="9">The sequence shown here is derived from an EMBL/GenBank/DDBJ whole genome shotgun (WGS) entry which is preliminary data.</text>
</comment>
<sequence>MWRYIISLPINNIDQIQYYNGQNVVLEGIINKNPGRGIKSQQLEIENININNKNINGKLLVATDLYPKFNYGDRLRLKCSLEEPSDFEGFSYQRYLARYNLYSICFYPKIDALETDQGNVFYAQVFKIKNKLQNIINRSLEEPEAGLLSAMILGEKKAINEDLRVIFSCTGLSHIIAISGMHISILSFLLIIFLVEIGFSRKCAYWVVLFLLFVYIVLIGAPASAVRAGFMGAMVGFAFLIGRIGKAMNVLLFTAFVLLMINPKLLRDDIGFQLSFLAISGIIIFYPIIEKYSAGFNFLKYKPIRDILNMTVCAQILTWPFIVYYFSFFSIVSIISNLLVLWALPAIIVFSMFALLLSWILPFFSILLFVPVYFLLKYIVVVASVLEKIPFVCPSLNQVNIFYFLSYYFLLLIFYLKIKKSRKGFF</sequence>
<feature type="domain" description="ComEC/Rec2-related protein" evidence="7">
    <location>
        <begin position="151"/>
        <end position="419"/>
    </location>
</feature>
<evidence type="ECO:0000259" key="8">
    <source>
        <dbReference type="Pfam" id="PF13567"/>
    </source>
</evidence>
<keyword evidence="4 6" id="KW-1133">Transmembrane helix</keyword>
<feature type="transmembrane region" description="Helical" evidence="6">
    <location>
        <begin position="398"/>
        <end position="416"/>
    </location>
</feature>
<accession>A0A1F5TRH3</accession>
<evidence type="ECO:0000313" key="9">
    <source>
        <dbReference type="EMBL" id="OGF41520.1"/>
    </source>
</evidence>
<name>A0A1F5TRH3_9BACT</name>
<feature type="transmembrane region" description="Helical" evidence="6">
    <location>
        <begin position="270"/>
        <end position="289"/>
    </location>
</feature>
<feature type="transmembrane region" description="Helical" evidence="6">
    <location>
        <begin position="165"/>
        <end position="192"/>
    </location>
</feature>
<dbReference type="PANTHER" id="PTHR30619">
    <property type="entry name" value="DNA INTERNALIZATION/COMPETENCE PROTEIN COMEC/REC2"/>
    <property type="match status" value="1"/>
</dbReference>
<feature type="domain" description="DUF4131" evidence="8">
    <location>
        <begin position="7"/>
        <end position="110"/>
    </location>
</feature>